<dbReference type="PANTHER" id="PTHR47642:SF5">
    <property type="entry name" value="ATP-DEPENDENT DNA HELICASE"/>
    <property type="match status" value="1"/>
</dbReference>
<dbReference type="InParanoid" id="A0A1X7UF03"/>
<dbReference type="EnsemblMetazoa" id="Aqu2.1.26066_001">
    <property type="protein sequence ID" value="Aqu2.1.26066_001"/>
    <property type="gene ID" value="Aqu2.1.26066"/>
</dbReference>
<dbReference type="AlphaFoldDB" id="A0A1X7UF03"/>
<proteinExistence type="predicted"/>
<sequence length="177" mass="19850">MTQVLEGREITTASIDYPTHALHVYGCNDSVEKRNKYMLNSLASESDQYSIKTDDSKTCQTDDFDLHKLSKKKSETANLHHLLTLAIGARVTLTISINVTDGLVNGAKGEVVYIVKDDNLQVKKVLVKFDDLNVGKEAIRASPYRNRFNDVVPIGKVQAKFLAFGKKRAEVTRYQFP</sequence>
<accession>A0A1X7UF03</accession>
<organism evidence="1">
    <name type="scientific">Amphimedon queenslandica</name>
    <name type="common">Sponge</name>
    <dbReference type="NCBI Taxonomy" id="400682"/>
    <lineage>
        <taxon>Eukaryota</taxon>
        <taxon>Metazoa</taxon>
        <taxon>Porifera</taxon>
        <taxon>Demospongiae</taxon>
        <taxon>Heteroscleromorpha</taxon>
        <taxon>Haplosclerida</taxon>
        <taxon>Niphatidae</taxon>
        <taxon>Amphimedon</taxon>
    </lineage>
</organism>
<evidence type="ECO:0000313" key="1">
    <source>
        <dbReference type="EnsemblMetazoa" id="Aqu2.1.26066_001"/>
    </source>
</evidence>
<protein>
    <submittedName>
        <fullName evidence="1">ATP-dependent DNA helicase</fullName>
    </submittedName>
</protein>
<dbReference type="InterPro" id="IPR051055">
    <property type="entry name" value="PIF1_helicase"/>
</dbReference>
<reference evidence="1" key="1">
    <citation type="submission" date="2017-05" db="UniProtKB">
        <authorList>
            <consortium name="EnsemblMetazoa"/>
        </authorList>
    </citation>
    <scope>IDENTIFICATION</scope>
</reference>
<dbReference type="OrthoDB" id="8048846at2759"/>
<name>A0A1X7UF03_AMPQE</name>
<dbReference type="PANTHER" id="PTHR47642">
    <property type="entry name" value="ATP-DEPENDENT DNA HELICASE"/>
    <property type="match status" value="1"/>
</dbReference>